<proteinExistence type="predicted"/>
<evidence type="ECO:0008006" key="4">
    <source>
        <dbReference type="Google" id="ProtNLM"/>
    </source>
</evidence>
<organism evidence="2 3">
    <name type="scientific">Crotalaria pallida</name>
    <name type="common">Smooth rattlebox</name>
    <name type="synonym">Crotalaria striata</name>
    <dbReference type="NCBI Taxonomy" id="3830"/>
    <lineage>
        <taxon>Eukaryota</taxon>
        <taxon>Viridiplantae</taxon>
        <taxon>Streptophyta</taxon>
        <taxon>Embryophyta</taxon>
        <taxon>Tracheophyta</taxon>
        <taxon>Spermatophyta</taxon>
        <taxon>Magnoliopsida</taxon>
        <taxon>eudicotyledons</taxon>
        <taxon>Gunneridae</taxon>
        <taxon>Pentapetalae</taxon>
        <taxon>rosids</taxon>
        <taxon>fabids</taxon>
        <taxon>Fabales</taxon>
        <taxon>Fabaceae</taxon>
        <taxon>Papilionoideae</taxon>
        <taxon>50 kb inversion clade</taxon>
        <taxon>genistoids sensu lato</taxon>
        <taxon>core genistoids</taxon>
        <taxon>Crotalarieae</taxon>
        <taxon>Crotalaria</taxon>
    </lineage>
</organism>
<dbReference type="Proteomes" id="UP001372338">
    <property type="component" value="Unassembled WGS sequence"/>
</dbReference>
<name>A0AAN9IG35_CROPI</name>
<evidence type="ECO:0000313" key="3">
    <source>
        <dbReference type="Proteomes" id="UP001372338"/>
    </source>
</evidence>
<evidence type="ECO:0000256" key="1">
    <source>
        <dbReference type="SAM" id="SignalP"/>
    </source>
</evidence>
<keyword evidence="1" id="KW-0732">Signal</keyword>
<protein>
    <recommendedName>
        <fullName evidence="4">Secreted protein</fullName>
    </recommendedName>
</protein>
<evidence type="ECO:0000313" key="2">
    <source>
        <dbReference type="EMBL" id="KAK7275920.1"/>
    </source>
</evidence>
<sequence>MFYVIYFILMPITLPAFHMQPHFRSRGVYYPVRCTTQGLGAICPRKFPSYVVNGLPCRCCRRNPRSLLNRIILCTNGPPYTVESQS</sequence>
<gene>
    <name evidence="2" type="ORF">RIF29_17046</name>
</gene>
<reference evidence="2 3" key="1">
    <citation type="submission" date="2024-01" db="EMBL/GenBank/DDBJ databases">
        <title>The genomes of 5 underutilized Papilionoideae crops provide insights into root nodulation and disease resistanc.</title>
        <authorList>
            <person name="Yuan L."/>
        </authorList>
    </citation>
    <scope>NUCLEOTIDE SEQUENCE [LARGE SCALE GENOMIC DNA]</scope>
    <source>
        <strain evidence="2">ZHUSHIDOU_FW_LH</strain>
        <tissue evidence="2">Leaf</tissue>
    </source>
</reference>
<dbReference type="AlphaFoldDB" id="A0AAN9IG35"/>
<feature type="signal peptide" evidence="1">
    <location>
        <begin position="1"/>
        <end position="15"/>
    </location>
</feature>
<keyword evidence="3" id="KW-1185">Reference proteome</keyword>
<dbReference type="EMBL" id="JAYWIO010000003">
    <property type="protein sequence ID" value="KAK7275920.1"/>
    <property type="molecule type" value="Genomic_DNA"/>
</dbReference>
<accession>A0AAN9IG35</accession>
<comment type="caution">
    <text evidence="2">The sequence shown here is derived from an EMBL/GenBank/DDBJ whole genome shotgun (WGS) entry which is preliminary data.</text>
</comment>
<feature type="chain" id="PRO_5042949383" description="Secreted protein" evidence="1">
    <location>
        <begin position="16"/>
        <end position="86"/>
    </location>
</feature>